<feature type="transmembrane region" description="Helical" evidence="14">
    <location>
        <begin position="7"/>
        <end position="25"/>
    </location>
</feature>
<feature type="domain" description="HAMP" evidence="17">
    <location>
        <begin position="197"/>
        <end position="249"/>
    </location>
</feature>
<dbReference type="SUPFAM" id="SSF52172">
    <property type="entry name" value="CheY-like"/>
    <property type="match status" value="1"/>
</dbReference>
<dbReference type="Gene3D" id="3.30.565.10">
    <property type="entry name" value="Histidine kinase-like ATPase, C-terminal domain"/>
    <property type="match status" value="1"/>
</dbReference>
<evidence type="ECO:0000256" key="12">
    <source>
        <dbReference type="PROSITE-ProRule" id="PRU00169"/>
    </source>
</evidence>
<dbReference type="SMART" id="SM00388">
    <property type="entry name" value="HisKA"/>
    <property type="match status" value="1"/>
</dbReference>
<evidence type="ECO:0000256" key="10">
    <source>
        <dbReference type="ARBA" id="ARBA00064003"/>
    </source>
</evidence>
<dbReference type="FunFam" id="1.10.287.130:FF:000002">
    <property type="entry name" value="Two-component osmosensing histidine kinase"/>
    <property type="match status" value="1"/>
</dbReference>
<dbReference type="RefSeq" id="WP_075518043.1">
    <property type="nucleotide sequence ID" value="NZ_FPLD01000036.1"/>
</dbReference>
<feature type="domain" description="Histidine kinase" evidence="15">
    <location>
        <begin position="271"/>
        <end position="492"/>
    </location>
</feature>
<dbReference type="GO" id="GO:0005524">
    <property type="term" value="F:ATP binding"/>
    <property type="evidence" value="ECO:0007669"/>
    <property type="project" value="UniProtKB-KW"/>
</dbReference>
<dbReference type="GO" id="GO:0000155">
    <property type="term" value="F:phosphorelay sensor kinase activity"/>
    <property type="evidence" value="ECO:0007669"/>
    <property type="project" value="InterPro"/>
</dbReference>
<evidence type="ECO:0000259" key="17">
    <source>
        <dbReference type="PROSITE" id="PS50885"/>
    </source>
</evidence>
<dbReference type="InterPro" id="IPR005467">
    <property type="entry name" value="His_kinase_dom"/>
</dbReference>
<dbReference type="InterPro" id="IPR003660">
    <property type="entry name" value="HAMP_dom"/>
</dbReference>
<evidence type="ECO:0000256" key="8">
    <source>
        <dbReference type="ARBA" id="ARBA00022840"/>
    </source>
</evidence>
<name>A0A1K9Z301_9GAMM</name>
<dbReference type="PANTHER" id="PTHR45339">
    <property type="entry name" value="HYBRID SIGNAL TRANSDUCTION HISTIDINE KINASE J"/>
    <property type="match status" value="1"/>
</dbReference>
<dbReference type="Pfam" id="PF00072">
    <property type="entry name" value="Response_reg"/>
    <property type="match status" value="1"/>
</dbReference>
<dbReference type="SMART" id="SM00387">
    <property type="entry name" value="HATPase_c"/>
    <property type="match status" value="1"/>
</dbReference>
<dbReference type="Gene3D" id="1.10.287.130">
    <property type="match status" value="1"/>
</dbReference>
<keyword evidence="5" id="KW-0808">Transferase</keyword>
<dbReference type="OrthoDB" id="9810730at2"/>
<dbReference type="CDD" id="cd17546">
    <property type="entry name" value="REC_hyHK_CKI1_RcsC-like"/>
    <property type="match status" value="1"/>
</dbReference>
<keyword evidence="6" id="KW-0547">Nucleotide-binding</keyword>
<feature type="domain" description="Response regulatory" evidence="16">
    <location>
        <begin position="628"/>
        <end position="749"/>
    </location>
</feature>
<dbReference type="FunFam" id="3.30.565.10:FF:000010">
    <property type="entry name" value="Sensor histidine kinase RcsC"/>
    <property type="match status" value="1"/>
</dbReference>
<proteinExistence type="predicted"/>
<dbReference type="InterPro" id="IPR003594">
    <property type="entry name" value="HATPase_dom"/>
</dbReference>
<dbReference type="PROSITE" id="PS50109">
    <property type="entry name" value="HIS_KIN"/>
    <property type="match status" value="1"/>
</dbReference>
<keyword evidence="14" id="KW-0812">Transmembrane</keyword>
<evidence type="ECO:0000256" key="13">
    <source>
        <dbReference type="SAM" id="Coils"/>
    </source>
</evidence>
<dbReference type="PROSITE" id="PS50885">
    <property type="entry name" value="HAMP"/>
    <property type="match status" value="1"/>
</dbReference>
<keyword evidence="14" id="KW-1133">Transmembrane helix</keyword>
<evidence type="ECO:0000256" key="4">
    <source>
        <dbReference type="ARBA" id="ARBA00022553"/>
    </source>
</evidence>
<feature type="modified residue" description="4-aspartylphosphate" evidence="12">
    <location>
        <position position="679"/>
    </location>
</feature>
<keyword evidence="13" id="KW-0175">Coiled coil</keyword>
<evidence type="ECO:0000259" key="16">
    <source>
        <dbReference type="PROSITE" id="PS50110"/>
    </source>
</evidence>
<dbReference type="Pfam" id="PF02518">
    <property type="entry name" value="HATPase_c"/>
    <property type="match status" value="1"/>
</dbReference>
<evidence type="ECO:0000256" key="2">
    <source>
        <dbReference type="ARBA" id="ARBA00004370"/>
    </source>
</evidence>
<evidence type="ECO:0000259" key="15">
    <source>
        <dbReference type="PROSITE" id="PS50109"/>
    </source>
</evidence>
<evidence type="ECO:0000256" key="7">
    <source>
        <dbReference type="ARBA" id="ARBA00022777"/>
    </source>
</evidence>
<dbReference type="InterPro" id="IPR003661">
    <property type="entry name" value="HisK_dim/P_dom"/>
</dbReference>
<reference evidence="18 19" key="1">
    <citation type="submission" date="2016-11" db="EMBL/GenBank/DDBJ databases">
        <authorList>
            <person name="Jaros S."/>
            <person name="Januszkiewicz K."/>
            <person name="Wedrychowicz H."/>
        </authorList>
    </citation>
    <scope>NUCLEOTIDE SEQUENCE [LARGE SCALE GENOMIC DNA]</scope>
    <source>
        <strain evidence="18">NVI 5450</strain>
    </source>
</reference>
<evidence type="ECO:0000256" key="1">
    <source>
        <dbReference type="ARBA" id="ARBA00000085"/>
    </source>
</evidence>
<keyword evidence="4 12" id="KW-0597">Phosphoprotein</keyword>
<evidence type="ECO:0000256" key="5">
    <source>
        <dbReference type="ARBA" id="ARBA00022679"/>
    </source>
</evidence>
<dbReference type="InterPro" id="IPR036097">
    <property type="entry name" value="HisK_dim/P_sf"/>
</dbReference>
<dbReference type="AlphaFoldDB" id="A0A1K9Z301"/>
<dbReference type="PROSITE" id="PS50110">
    <property type="entry name" value="RESPONSE_REGULATORY"/>
    <property type="match status" value="1"/>
</dbReference>
<feature type="coiled-coil region" evidence="13">
    <location>
        <begin position="138"/>
        <end position="165"/>
    </location>
</feature>
<dbReference type="InterPro" id="IPR011006">
    <property type="entry name" value="CheY-like_superfamily"/>
</dbReference>
<dbReference type="SMART" id="SM00448">
    <property type="entry name" value="REC"/>
    <property type="match status" value="1"/>
</dbReference>
<keyword evidence="8" id="KW-0067">ATP-binding</keyword>
<evidence type="ECO:0000256" key="6">
    <source>
        <dbReference type="ARBA" id="ARBA00022741"/>
    </source>
</evidence>
<gene>
    <name evidence="18" type="ORF">NVI5450_1106</name>
</gene>
<accession>A0A1K9Z301</accession>
<keyword evidence="14" id="KW-0472">Membrane</keyword>
<dbReference type="CDD" id="cd16922">
    <property type="entry name" value="HATPase_EvgS-ArcB-TorS-like"/>
    <property type="match status" value="1"/>
</dbReference>
<evidence type="ECO:0000313" key="18">
    <source>
        <dbReference type="EMBL" id="SGY90314.1"/>
    </source>
</evidence>
<dbReference type="SUPFAM" id="SSF55874">
    <property type="entry name" value="ATPase domain of HSP90 chaperone/DNA topoisomerase II/histidine kinase"/>
    <property type="match status" value="1"/>
</dbReference>
<feature type="transmembrane region" description="Helical" evidence="14">
    <location>
        <begin position="174"/>
        <end position="195"/>
    </location>
</feature>
<keyword evidence="7" id="KW-0418">Kinase</keyword>
<evidence type="ECO:0000256" key="3">
    <source>
        <dbReference type="ARBA" id="ARBA00012438"/>
    </source>
</evidence>
<dbReference type="InterPro" id="IPR001789">
    <property type="entry name" value="Sig_transdc_resp-reg_receiver"/>
</dbReference>
<sequence>MFISIRAKLNLLIGIFIFCLLFSIYEGSRLIDYGKTAVDQQANVYRHASTLILNADRDAYQAYSAFQQFIIDGDDEAFTVINKNLDQIKTRYEKYIALGDKQDSYNILSLMPQWRQLTQDYMNETDAEAKMIISWAIRQEFQVLRQRLNQEYDQINTRSEQAVNDFHSHLFKEFIWLLIVFTILLVAIACIYGLIKHSIIARLHDLNRNIGYIAAGDHDKRIQNSIDDEMSDSFAHLAALQTQLKQNIATITQEKDNANKANCAKSTFLANMSHEIRTPLNGIIGMSEILKDSQLSPIQKDYLMTIDSSSQTLLMLINDVLDLSKIESGNLVISPHTSNVKEVLFDTASLIAAKAQEKEIKLDIQISPDLPELLKLDEYKLRQVLMNLASNAIKFTASGKIVFSLQTNPIDAENIELLFSVKDTGIGINKDKHEKIFEAFQQENNDTTRHFGGTGLGLSISAKIINLMGGNIAVTSAQTEGSDFHFNIVAGIEKIQPKQAVSPHQAIIVHPENTGLLQRELKHLGIASTECADINRVSASLKPNSIIIYNQQEVELAKIELQILRQKVGGTPIFLSRSNHSEQFNYAQLVDAYITKPLLGLRLMNMINDLNLAVNTEKNLEFPKINRAILLVEDNLINQKVASININQLGLDVLIAQNGQEAIDIYAENHQNINLVFMDCMMPVMDGFDATIGIREYEETYSLSRIPIIALTASILEDDIQRCFDSGMDDYLPKPFKKEIFRDKINKYS</sequence>
<keyword evidence="9" id="KW-0902">Two-component regulatory system</keyword>
<comment type="subunit">
    <text evidence="10">At low DSF concentrations, interacts with RpfF.</text>
</comment>
<protein>
    <recommendedName>
        <fullName evidence="11">Sensory/regulatory protein RpfC</fullName>
        <ecNumber evidence="3">2.7.13.3</ecNumber>
    </recommendedName>
</protein>
<dbReference type="InterPro" id="IPR004358">
    <property type="entry name" value="Sig_transdc_His_kin-like_C"/>
</dbReference>
<dbReference type="EMBL" id="FPLD01000036">
    <property type="protein sequence ID" value="SGY90314.1"/>
    <property type="molecule type" value="Genomic_DNA"/>
</dbReference>
<dbReference type="GO" id="GO:0016020">
    <property type="term" value="C:membrane"/>
    <property type="evidence" value="ECO:0007669"/>
    <property type="project" value="UniProtKB-SubCell"/>
</dbReference>
<dbReference type="Pfam" id="PF00512">
    <property type="entry name" value="HisKA"/>
    <property type="match status" value="1"/>
</dbReference>
<evidence type="ECO:0000256" key="11">
    <source>
        <dbReference type="ARBA" id="ARBA00068150"/>
    </source>
</evidence>
<dbReference type="PRINTS" id="PR00344">
    <property type="entry name" value="BCTRLSENSOR"/>
</dbReference>
<organism evidence="18 19">
    <name type="scientific">Moritella viscosa</name>
    <dbReference type="NCBI Taxonomy" id="80854"/>
    <lineage>
        <taxon>Bacteria</taxon>
        <taxon>Pseudomonadati</taxon>
        <taxon>Pseudomonadota</taxon>
        <taxon>Gammaproteobacteria</taxon>
        <taxon>Alteromonadales</taxon>
        <taxon>Moritellaceae</taxon>
        <taxon>Moritella</taxon>
    </lineage>
</organism>
<evidence type="ECO:0000313" key="19">
    <source>
        <dbReference type="Proteomes" id="UP000183794"/>
    </source>
</evidence>
<dbReference type="PANTHER" id="PTHR45339:SF1">
    <property type="entry name" value="HYBRID SIGNAL TRANSDUCTION HISTIDINE KINASE J"/>
    <property type="match status" value="1"/>
</dbReference>
<dbReference type="Gene3D" id="6.10.340.10">
    <property type="match status" value="1"/>
</dbReference>
<comment type="catalytic activity">
    <reaction evidence="1">
        <text>ATP + protein L-histidine = ADP + protein N-phospho-L-histidine.</text>
        <dbReference type="EC" id="2.7.13.3"/>
    </reaction>
</comment>
<evidence type="ECO:0000256" key="14">
    <source>
        <dbReference type="SAM" id="Phobius"/>
    </source>
</evidence>
<dbReference type="Gene3D" id="3.40.50.2300">
    <property type="match status" value="1"/>
</dbReference>
<dbReference type="SUPFAM" id="SSF47384">
    <property type="entry name" value="Homodimeric domain of signal transducing histidine kinase"/>
    <property type="match status" value="1"/>
</dbReference>
<dbReference type="EC" id="2.7.13.3" evidence="3"/>
<comment type="subcellular location">
    <subcellularLocation>
        <location evidence="2">Membrane</location>
    </subcellularLocation>
</comment>
<dbReference type="InterPro" id="IPR036890">
    <property type="entry name" value="HATPase_C_sf"/>
</dbReference>
<dbReference type="CDD" id="cd00082">
    <property type="entry name" value="HisKA"/>
    <property type="match status" value="1"/>
</dbReference>
<dbReference type="Proteomes" id="UP000183794">
    <property type="component" value="Unassembled WGS sequence"/>
</dbReference>
<evidence type="ECO:0000256" key="9">
    <source>
        <dbReference type="ARBA" id="ARBA00023012"/>
    </source>
</evidence>